<accession>A0A0V1LY53</accession>
<keyword evidence="2" id="KW-1185">Reference proteome</keyword>
<dbReference type="AlphaFoldDB" id="A0A0V1LY53"/>
<protein>
    <submittedName>
        <fullName evidence="1">Uncharacterized protein</fullName>
    </submittedName>
</protein>
<dbReference type="Proteomes" id="UP000054843">
    <property type="component" value="Unassembled WGS sequence"/>
</dbReference>
<dbReference type="EMBL" id="JYDO01001559">
    <property type="protein sequence ID" value="KRZ64030.1"/>
    <property type="molecule type" value="Genomic_DNA"/>
</dbReference>
<comment type="caution">
    <text evidence="1">The sequence shown here is derived from an EMBL/GenBank/DDBJ whole genome shotgun (WGS) entry which is preliminary data.</text>
</comment>
<reference evidence="1 2" key="1">
    <citation type="submission" date="2015-01" db="EMBL/GenBank/DDBJ databases">
        <title>Evolution of Trichinella species and genotypes.</title>
        <authorList>
            <person name="Korhonen P.K."/>
            <person name="Edoardo P."/>
            <person name="Giuseppe L.R."/>
            <person name="Gasser R.B."/>
        </authorList>
    </citation>
    <scope>NUCLEOTIDE SEQUENCE [LARGE SCALE GENOMIC DNA]</scope>
    <source>
        <strain evidence="1">ISS1980</strain>
    </source>
</reference>
<sequence>MITNIIRSSTTCPTLSIDYISDGRMLITIKLTGIRIILTSQF</sequence>
<evidence type="ECO:0000313" key="2">
    <source>
        <dbReference type="Proteomes" id="UP000054843"/>
    </source>
</evidence>
<evidence type="ECO:0000313" key="1">
    <source>
        <dbReference type="EMBL" id="KRZ64030.1"/>
    </source>
</evidence>
<organism evidence="1 2">
    <name type="scientific">Trichinella papuae</name>
    <dbReference type="NCBI Taxonomy" id="268474"/>
    <lineage>
        <taxon>Eukaryota</taxon>
        <taxon>Metazoa</taxon>
        <taxon>Ecdysozoa</taxon>
        <taxon>Nematoda</taxon>
        <taxon>Enoplea</taxon>
        <taxon>Dorylaimia</taxon>
        <taxon>Trichinellida</taxon>
        <taxon>Trichinellidae</taxon>
        <taxon>Trichinella</taxon>
    </lineage>
</organism>
<gene>
    <name evidence="1" type="ORF">T10_4614</name>
</gene>
<proteinExistence type="predicted"/>
<name>A0A0V1LY53_9BILA</name>